<evidence type="ECO:0000313" key="4">
    <source>
        <dbReference type="Proteomes" id="UP001199355"/>
    </source>
</evidence>
<name>A0AAE3DN31_9FIRM</name>
<protein>
    <submittedName>
        <fullName evidence="3">Carbohydrate ABC transporter substrate-binding protein</fullName>
    </submittedName>
</protein>
<evidence type="ECO:0000313" key="3">
    <source>
        <dbReference type="EMBL" id="MCC2168259.1"/>
    </source>
</evidence>
<keyword evidence="4" id="KW-1185">Reference proteome</keyword>
<dbReference type="RefSeq" id="WP_308728592.1">
    <property type="nucleotide sequence ID" value="NZ_JAJEQF010000031.1"/>
</dbReference>
<evidence type="ECO:0000256" key="1">
    <source>
        <dbReference type="ARBA" id="ARBA00022729"/>
    </source>
</evidence>
<feature type="signal peptide" evidence="2">
    <location>
        <begin position="1"/>
        <end position="21"/>
    </location>
</feature>
<proteinExistence type="predicted"/>
<dbReference type="AlphaFoldDB" id="A0AAE3DN31"/>
<sequence>MKGKKWLSLALAGMLAVSALAGCGSSSSSTGSADTASTSTGSADYDLYIFNNKGENADAMAAAAEAFGEEKGVTVKVFSLGSGVNSDDTLRTEMNSKNKPAIFSCMNSESLVEWTEGGFAMDLSKATNEEFKQLVADIPENFNLTDGIANYGIPYNVEGYGYIVDKEMLAALFGEDQVDAFLEAFKTATYDEFEQMVLTLQSYIKEGTAGSVTLSGQEFALAAEKTGKAATLEGVFSVAGSEKWTYGDHFVNIAVDAIFPDSKAAGEATLEQLQAGKGAFEAYAKALDLKTANATTPRGPELINATTNGYDPSVATFANSKAIFLKQGNWAYENIKKANADIVDTLTFLPIKMPFTQDDIKVEGLTVEHMLESIPVFVPNYYCINDKVSDEEKELAEEFLVWLNTTEAGQKFVVEEMSFIPYNADPATTSAGYSLGDSIISYMAADKTLTNAYAGAPKGWATDNFGLQMMENYVNTAEWPETAYSDIADYAISSWAEMAGLE</sequence>
<comment type="caution">
    <text evidence="3">The sequence shown here is derived from an EMBL/GenBank/DDBJ whole genome shotgun (WGS) entry which is preliminary data.</text>
</comment>
<dbReference type="PANTHER" id="PTHR43649">
    <property type="entry name" value="ARABINOSE-BINDING PROTEIN-RELATED"/>
    <property type="match status" value="1"/>
</dbReference>
<reference evidence="3 4" key="1">
    <citation type="submission" date="2021-10" db="EMBL/GenBank/DDBJ databases">
        <title>Anaerobic single-cell dispensing facilitates the cultivation of human gut bacteria.</title>
        <authorList>
            <person name="Afrizal A."/>
        </authorList>
    </citation>
    <scope>NUCLEOTIDE SEQUENCE [LARGE SCALE GENOMIC DNA]</scope>
    <source>
        <strain evidence="3 4">CLA-AA-H244</strain>
    </source>
</reference>
<keyword evidence="1 2" id="KW-0732">Signal</keyword>
<dbReference type="Proteomes" id="UP001199355">
    <property type="component" value="Unassembled WGS sequence"/>
</dbReference>
<dbReference type="EMBL" id="JAJEQF010000031">
    <property type="protein sequence ID" value="MCC2168259.1"/>
    <property type="molecule type" value="Genomic_DNA"/>
</dbReference>
<feature type="chain" id="PRO_5041989637" evidence="2">
    <location>
        <begin position="22"/>
        <end position="502"/>
    </location>
</feature>
<evidence type="ECO:0000256" key="2">
    <source>
        <dbReference type="SAM" id="SignalP"/>
    </source>
</evidence>
<organism evidence="3 4">
    <name type="scientific">Gallintestinimicrobium propionicum</name>
    <dbReference type="NCBI Taxonomy" id="2981770"/>
    <lineage>
        <taxon>Bacteria</taxon>
        <taxon>Bacillati</taxon>
        <taxon>Bacillota</taxon>
        <taxon>Clostridia</taxon>
        <taxon>Lachnospirales</taxon>
        <taxon>Lachnospiraceae</taxon>
        <taxon>Gallintestinimicrobium</taxon>
    </lineage>
</organism>
<gene>
    <name evidence="3" type="ORF">LKD45_11270</name>
</gene>
<dbReference type="SUPFAM" id="SSF53850">
    <property type="entry name" value="Periplasmic binding protein-like II"/>
    <property type="match status" value="1"/>
</dbReference>
<dbReference type="InterPro" id="IPR050490">
    <property type="entry name" value="Bact_solute-bd_prot1"/>
</dbReference>
<dbReference type="Gene3D" id="3.40.190.10">
    <property type="entry name" value="Periplasmic binding protein-like II"/>
    <property type="match status" value="3"/>
</dbReference>
<accession>A0AAE3DN31</accession>
<dbReference type="PROSITE" id="PS51257">
    <property type="entry name" value="PROKAR_LIPOPROTEIN"/>
    <property type="match status" value="1"/>
</dbReference>
<dbReference type="PANTHER" id="PTHR43649:SF33">
    <property type="entry name" value="POLYGALACTURONAN_RHAMNOGALACTURONAN-BINDING PROTEIN YTCQ"/>
    <property type="match status" value="1"/>
</dbReference>